<dbReference type="GeneID" id="107066108"/>
<feature type="domain" description="Ig-like" evidence="2">
    <location>
        <begin position="70"/>
        <end position="172"/>
    </location>
</feature>
<dbReference type="Pfam" id="PF13927">
    <property type="entry name" value="Ig_3"/>
    <property type="match status" value="1"/>
</dbReference>
<dbReference type="InterPro" id="IPR013783">
    <property type="entry name" value="Ig-like_fold"/>
</dbReference>
<dbReference type="InterPro" id="IPR003599">
    <property type="entry name" value="Ig_sub"/>
</dbReference>
<dbReference type="SMART" id="SM00406">
    <property type="entry name" value="IGv"/>
    <property type="match status" value="2"/>
</dbReference>
<dbReference type="InterPro" id="IPR003598">
    <property type="entry name" value="Ig_sub2"/>
</dbReference>
<dbReference type="SMART" id="SM00408">
    <property type="entry name" value="IGc2"/>
    <property type="match status" value="2"/>
</dbReference>
<feature type="signal peptide" evidence="1">
    <location>
        <begin position="1"/>
        <end position="19"/>
    </location>
</feature>
<dbReference type="Gene3D" id="2.60.40.10">
    <property type="entry name" value="Immunoglobulins"/>
    <property type="match status" value="2"/>
</dbReference>
<dbReference type="PANTHER" id="PTHR23279:SF12">
    <property type="entry name" value="DEFECTIVE PROBOSCIS EXTENSION RESPONSE 14, ISOFORM A-RELATED"/>
    <property type="match status" value="1"/>
</dbReference>
<dbReference type="InterPro" id="IPR013106">
    <property type="entry name" value="Ig_V-set"/>
</dbReference>
<keyword evidence="3" id="KW-1185">Reference proteome</keyword>
<organism evidence="3 4">
    <name type="scientific">Polistes dominula</name>
    <name type="common">European paper wasp</name>
    <name type="synonym">Vespa dominula</name>
    <dbReference type="NCBI Taxonomy" id="743375"/>
    <lineage>
        <taxon>Eukaryota</taxon>
        <taxon>Metazoa</taxon>
        <taxon>Ecdysozoa</taxon>
        <taxon>Arthropoda</taxon>
        <taxon>Hexapoda</taxon>
        <taxon>Insecta</taxon>
        <taxon>Pterygota</taxon>
        <taxon>Neoptera</taxon>
        <taxon>Endopterygota</taxon>
        <taxon>Hymenoptera</taxon>
        <taxon>Apocrita</taxon>
        <taxon>Aculeata</taxon>
        <taxon>Vespoidea</taxon>
        <taxon>Vespidae</taxon>
        <taxon>Polistinae</taxon>
        <taxon>Polistini</taxon>
        <taxon>Polistes</taxon>
    </lineage>
</organism>
<dbReference type="SMART" id="SM00409">
    <property type="entry name" value="IG"/>
    <property type="match status" value="2"/>
</dbReference>
<evidence type="ECO:0000313" key="4">
    <source>
        <dbReference type="RefSeq" id="XP_015175897.1"/>
    </source>
</evidence>
<dbReference type="InterPro" id="IPR037448">
    <property type="entry name" value="Zig-8"/>
</dbReference>
<gene>
    <name evidence="4" type="primary">LOC107066108</name>
</gene>
<dbReference type="SUPFAM" id="SSF48726">
    <property type="entry name" value="Immunoglobulin"/>
    <property type="match status" value="2"/>
</dbReference>
<sequence>MLSRLSAVVASILVHQVHFLCTANSQGVKPVPGLENLPRSFWRELSSPFTEEYEEDIFATETGATPEPRPFFEDPESNITVQLGAQVYMHCRVQNLQKNLKVSWVRRRGEEYHLLTIGLDTYASDSRFSLAFEDPNDWRLLLRSATERDAGLYECQISSHPPLIRMVHLTVSVPRVEIVDEHGETTGDKFYKAGSTIELKCVVSNIPQPTGYVTWRHGTRTLNYDTTRGGISVKTDMGSAGAVSRLYIANANKKDSGNYSCALADVAAVTVVSVHVLNGENPAAMQHGGNGCSRAPLILIILATLSSLLR</sequence>
<dbReference type="RefSeq" id="XP_015175897.1">
    <property type="nucleotide sequence ID" value="XM_015320411.1"/>
</dbReference>
<proteinExistence type="predicted"/>
<reference evidence="4" key="1">
    <citation type="submission" date="2025-08" db="UniProtKB">
        <authorList>
            <consortium name="RefSeq"/>
        </authorList>
    </citation>
    <scope>IDENTIFICATION</scope>
</reference>
<dbReference type="PROSITE" id="PS50835">
    <property type="entry name" value="IG_LIKE"/>
    <property type="match status" value="2"/>
</dbReference>
<feature type="domain" description="Ig-like" evidence="2">
    <location>
        <begin position="174"/>
        <end position="273"/>
    </location>
</feature>
<dbReference type="CDD" id="cd00099">
    <property type="entry name" value="IgV"/>
    <property type="match status" value="1"/>
</dbReference>
<keyword evidence="1" id="KW-0732">Signal</keyword>
<name>A0ABM1I6R0_POLDO</name>
<evidence type="ECO:0000259" key="2">
    <source>
        <dbReference type="PROSITE" id="PS50835"/>
    </source>
</evidence>
<dbReference type="Proteomes" id="UP000694924">
    <property type="component" value="Unplaced"/>
</dbReference>
<feature type="chain" id="PRO_5046727696" evidence="1">
    <location>
        <begin position="20"/>
        <end position="310"/>
    </location>
</feature>
<dbReference type="InterPro" id="IPR007110">
    <property type="entry name" value="Ig-like_dom"/>
</dbReference>
<dbReference type="PANTHER" id="PTHR23279">
    <property type="entry name" value="DEFECTIVE PROBOSCIS EXTENSION RESPONSE DPR -RELATED"/>
    <property type="match status" value="1"/>
</dbReference>
<dbReference type="Pfam" id="PF07686">
    <property type="entry name" value="V-set"/>
    <property type="match status" value="1"/>
</dbReference>
<accession>A0ABM1I6R0</accession>
<protein>
    <submittedName>
        <fullName evidence="4">Peroxidasin</fullName>
    </submittedName>
</protein>
<dbReference type="InterPro" id="IPR036179">
    <property type="entry name" value="Ig-like_dom_sf"/>
</dbReference>
<evidence type="ECO:0000256" key="1">
    <source>
        <dbReference type="SAM" id="SignalP"/>
    </source>
</evidence>
<evidence type="ECO:0000313" key="3">
    <source>
        <dbReference type="Proteomes" id="UP000694924"/>
    </source>
</evidence>